<dbReference type="PANTHER" id="PTHR34818">
    <property type="entry name" value="PROTEIN BLI-3"/>
    <property type="match status" value="1"/>
</dbReference>
<evidence type="ECO:0000259" key="1">
    <source>
        <dbReference type="Pfam" id="PF01243"/>
    </source>
</evidence>
<gene>
    <name evidence="2" type="ORF">MUA95_02245</name>
</gene>
<evidence type="ECO:0000313" key="2">
    <source>
        <dbReference type="EMBL" id="UXU58339.1"/>
    </source>
</evidence>
<dbReference type="AlphaFoldDB" id="A0ABD7TWG4"/>
<sequence length="143" mass="16669">MMKQEAIQKINEVIEHSRIGVLATSYHDQPNSRYMIFYNDGLDLYTKTSKQTPKFEEIKHNPKAHVLLGYEENNQLPYVELEGAIEIVTDQQQINWLWQEQDKTFFDSKEDPDLVVLRVIPNKVTLHEQKDGNGPIEIDVSNL</sequence>
<dbReference type="InterPro" id="IPR012349">
    <property type="entry name" value="Split_barrel_FMN-bd"/>
</dbReference>
<protein>
    <submittedName>
        <fullName evidence="2">Pyridoxamine 5'-phosphate oxidase family protein</fullName>
    </submittedName>
</protein>
<dbReference type="RefSeq" id="WP_234021502.1">
    <property type="nucleotide sequence ID" value="NZ_CP094808.1"/>
</dbReference>
<evidence type="ECO:0000313" key="3">
    <source>
        <dbReference type="Proteomes" id="UP001065705"/>
    </source>
</evidence>
<dbReference type="PANTHER" id="PTHR34818:SF1">
    <property type="entry name" value="PROTEIN BLI-3"/>
    <property type="match status" value="1"/>
</dbReference>
<organism evidence="2 3">
    <name type="scientific">Staphylococcus agnetis</name>
    <dbReference type="NCBI Taxonomy" id="985762"/>
    <lineage>
        <taxon>Bacteria</taxon>
        <taxon>Bacillati</taxon>
        <taxon>Bacillota</taxon>
        <taxon>Bacilli</taxon>
        <taxon>Bacillales</taxon>
        <taxon>Staphylococcaceae</taxon>
        <taxon>Staphylococcus</taxon>
    </lineage>
</organism>
<reference evidence="2" key="1">
    <citation type="submission" date="2022-03" db="EMBL/GenBank/DDBJ databases">
        <title>Comparative Genomics of East African Camel-Associated Staphylococcaceae spp.: Diversity and Inheritance of Traits Involved in Host-Pathogen Interactions.</title>
        <authorList>
            <person name="Akarsu H."/>
            <person name="Liljander A."/>
            <person name="Younan M."/>
            <person name="Brodard I."/>
            <person name="Glucks I."/>
            <person name="Labroussaa F."/>
            <person name="Overesch G."/>
            <person name="Kuhnert P."/>
            <person name="Perreten V."/>
            <person name="Drexler J.F."/>
            <person name="Corman V.M."/>
            <person name="Falquet L."/>
            <person name="Jores J."/>
        </authorList>
    </citation>
    <scope>NUCLEOTIDE SEQUENCE</scope>
    <source>
        <strain evidence="2">IVB6197</strain>
    </source>
</reference>
<dbReference type="EMBL" id="CP094809">
    <property type="protein sequence ID" value="UXU58339.1"/>
    <property type="molecule type" value="Genomic_DNA"/>
</dbReference>
<dbReference type="InterPro" id="IPR011576">
    <property type="entry name" value="Pyridox_Oxase_N"/>
</dbReference>
<dbReference type="SUPFAM" id="SSF50475">
    <property type="entry name" value="FMN-binding split barrel"/>
    <property type="match status" value="1"/>
</dbReference>
<feature type="domain" description="Pyridoxamine 5'-phosphate oxidase N-terminal" evidence="1">
    <location>
        <begin position="8"/>
        <end position="126"/>
    </location>
</feature>
<dbReference type="InterPro" id="IPR052917">
    <property type="entry name" value="Stress-Dev_Protein"/>
</dbReference>
<proteinExistence type="predicted"/>
<dbReference type="Proteomes" id="UP001065705">
    <property type="component" value="Chromosome"/>
</dbReference>
<dbReference type="Gene3D" id="2.30.110.10">
    <property type="entry name" value="Electron Transport, Fmn-binding Protein, Chain A"/>
    <property type="match status" value="1"/>
</dbReference>
<accession>A0ABD7TWG4</accession>
<name>A0ABD7TWG4_9STAP</name>
<dbReference type="Pfam" id="PF01243">
    <property type="entry name" value="PNPOx_N"/>
    <property type="match status" value="1"/>
</dbReference>